<dbReference type="STRING" id="51031.W2TBP9"/>
<proteinExistence type="inferred from homology"/>
<evidence type="ECO:0000256" key="3">
    <source>
        <dbReference type="ARBA" id="ARBA00023054"/>
    </source>
</evidence>
<evidence type="ECO:0000256" key="1">
    <source>
        <dbReference type="ARBA" id="ARBA00006788"/>
    </source>
</evidence>
<evidence type="ECO:0000256" key="4">
    <source>
        <dbReference type="SAM" id="MobiDB-lite"/>
    </source>
</evidence>
<keyword evidence="3" id="KW-0175">Coiled coil</keyword>
<keyword evidence="6" id="KW-1185">Reference proteome</keyword>
<evidence type="ECO:0000313" key="6">
    <source>
        <dbReference type="Proteomes" id="UP000053676"/>
    </source>
</evidence>
<dbReference type="KEGG" id="nai:NECAME_00400"/>
<sequence>MDMHQLVAHGSIGGDSPPQTADQVIEEIDEMLQSCDFTGSMMTDRTMESVDSMYSSMRSPLPSGHSSDADMKLRQAQALAANPERLNNDVLADLNELSYSKLVTLNAEMEQLIQVYNESLVDELAHRDELEYEKEMKNTFISLLLSIQNKRRQFANERKRKGMYIIHGMLVRVQAEIAAEIPACTCSSANLVAIDTKCVVPRVPVGIQAANSARSFRGRCDLFYQLHKAIEKMYCSSPYINAISAVPDQNRSLAIAPIYDG</sequence>
<dbReference type="Pfam" id="PF07763">
    <property type="entry name" value="FEZ"/>
    <property type="match status" value="1"/>
</dbReference>
<dbReference type="InterPro" id="IPR011680">
    <property type="entry name" value="FEZ"/>
</dbReference>
<protein>
    <submittedName>
        <fullName evidence="5">FEZ-like protein</fullName>
    </submittedName>
</protein>
<dbReference type="EMBL" id="KI659683">
    <property type="protein sequence ID" value="ETN79024.1"/>
    <property type="molecule type" value="Genomic_DNA"/>
</dbReference>
<evidence type="ECO:0000256" key="2">
    <source>
        <dbReference type="ARBA" id="ARBA00022553"/>
    </source>
</evidence>
<keyword evidence="2" id="KW-0597">Phosphoprotein</keyword>
<dbReference type="GO" id="GO:0030424">
    <property type="term" value="C:axon"/>
    <property type="evidence" value="ECO:0007669"/>
    <property type="project" value="TreeGrafter"/>
</dbReference>
<organism evidence="5 6">
    <name type="scientific">Necator americanus</name>
    <name type="common">Human hookworm</name>
    <dbReference type="NCBI Taxonomy" id="51031"/>
    <lineage>
        <taxon>Eukaryota</taxon>
        <taxon>Metazoa</taxon>
        <taxon>Ecdysozoa</taxon>
        <taxon>Nematoda</taxon>
        <taxon>Chromadorea</taxon>
        <taxon>Rhabditida</taxon>
        <taxon>Rhabditina</taxon>
        <taxon>Rhabditomorpha</taxon>
        <taxon>Strongyloidea</taxon>
        <taxon>Ancylostomatidae</taxon>
        <taxon>Bunostominae</taxon>
        <taxon>Necator</taxon>
    </lineage>
</organism>
<dbReference type="Proteomes" id="UP000053676">
    <property type="component" value="Unassembled WGS sequence"/>
</dbReference>
<name>W2TBP9_NECAM</name>
<dbReference type="PANTHER" id="PTHR12394">
    <property type="entry name" value="ZYGIN"/>
    <property type="match status" value="1"/>
</dbReference>
<dbReference type="PANTHER" id="PTHR12394:SF12">
    <property type="entry name" value="LD08195P"/>
    <property type="match status" value="1"/>
</dbReference>
<dbReference type="OrthoDB" id="7959977at2759"/>
<feature type="region of interest" description="Disordered" evidence="4">
    <location>
        <begin position="1"/>
        <end position="20"/>
    </location>
</feature>
<accession>W2TBP9</accession>
<comment type="similarity">
    <text evidence="1">Belongs to the zygin family.</text>
</comment>
<dbReference type="AlphaFoldDB" id="W2TBP9"/>
<gene>
    <name evidence="5" type="ORF">NECAME_00400</name>
</gene>
<evidence type="ECO:0000313" key="5">
    <source>
        <dbReference type="EMBL" id="ETN79024.1"/>
    </source>
</evidence>
<reference evidence="6" key="1">
    <citation type="journal article" date="2014" name="Nat. Genet.">
        <title>Genome of the human hookworm Necator americanus.</title>
        <authorList>
            <person name="Tang Y.T."/>
            <person name="Gao X."/>
            <person name="Rosa B.A."/>
            <person name="Abubucker S."/>
            <person name="Hallsworth-Pepin K."/>
            <person name="Martin J."/>
            <person name="Tyagi R."/>
            <person name="Heizer E."/>
            <person name="Zhang X."/>
            <person name="Bhonagiri-Palsikar V."/>
            <person name="Minx P."/>
            <person name="Warren W.C."/>
            <person name="Wang Q."/>
            <person name="Zhan B."/>
            <person name="Hotez P.J."/>
            <person name="Sternberg P.W."/>
            <person name="Dougall A."/>
            <person name="Gaze S.T."/>
            <person name="Mulvenna J."/>
            <person name="Sotillo J."/>
            <person name="Ranganathan S."/>
            <person name="Rabelo E.M."/>
            <person name="Wilson R.K."/>
            <person name="Felgner P.L."/>
            <person name="Bethony J."/>
            <person name="Hawdon J.M."/>
            <person name="Gasser R.B."/>
            <person name="Loukas A."/>
            <person name="Mitreva M."/>
        </authorList>
    </citation>
    <scope>NUCLEOTIDE SEQUENCE [LARGE SCALE GENOMIC DNA]</scope>
</reference>
<dbReference type="GO" id="GO:0005737">
    <property type="term" value="C:cytoplasm"/>
    <property type="evidence" value="ECO:0007669"/>
    <property type="project" value="TreeGrafter"/>
</dbReference>